<dbReference type="InterPro" id="IPR015421">
    <property type="entry name" value="PyrdxlP-dep_Trfase_major"/>
</dbReference>
<organism evidence="8 9">
    <name type="scientific">Aquibium carbonis</name>
    <dbReference type="NCBI Taxonomy" id="2495581"/>
    <lineage>
        <taxon>Bacteria</taxon>
        <taxon>Pseudomonadati</taxon>
        <taxon>Pseudomonadota</taxon>
        <taxon>Alphaproteobacteria</taxon>
        <taxon>Hyphomicrobiales</taxon>
        <taxon>Phyllobacteriaceae</taxon>
        <taxon>Aquibium</taxon>
    </lineage>
</organism>
<dbReference type="GO" id="GO:0030170">
    <property type="term" value="F:pyridoxal phosphate binding"/>
    <property type="evidence" value="ECO:0007669"/>
    <property type="project" value="InterPro"/>
</dbReference>
<sequence>MDSEAFRHWSVKAAEWGADYREGLRDRPVRAQTAPGEIAAAIPASPPEEAEAMEAIFADFETTIVPGMTHWQHPRFFAYFPANAAPVSVVAEYLVTAMAAQCMLWQTSPAATELETRVLDWLRQALGLPEGFAGVIQDSASSATLSAVLVMRERALDWTGNGQGLPGQKRLRVYSSDQVHTSIDRAIWVSGIGQENLVRIETEGPSRRMNAKALERAIEADRAAGHLPAGIVACVGGTSVGGTDDVAAVCAVAKRHRLYVHVDAAWAGSAMICPEFRTLWTGIEGADSIVLNPHKWLGAQFDCSTHYVRDPDSLVKTLAIQPEFLKTHGRDGIINYSEWTIPLGRRFRALKLWFLMRAHGLEGLRGMIRNHVAWAQALALRIGAEADFELVSEPMLSLFSFRHCPKDVADLDRHNIDLVNRINDLGRIYLTQTRVDGAVAIRFQAGQFDATEADLAEAFDAILSAARSMPGSA</sequence>
<evidence type="ECO:0000256" key="7">
    <source>
        <dbReference type="RuleBase" id="RU000382"/>
    </source>
</evidence>
<dbReference type="PANTHER" id="PTHR11999:SF70">
    <property type="entry name" value="MIP05841P"/>
    <property type="match status" value="1"/>
</dbReference>
<name>A0A429YYY2_9HYPH</name>
<dbReference type="RefSeq" id="WP_126699586.1">
    <property type="nucleotide sequence ID" value="NZ_RWKW01000033.1"/>
</dbReference>
<dbReference type="GO" id="GO:0016831">
    <property type="term" value="F:carboxy-lyase activity"/>
    <property type="evidence" value="ECO:0007669"/>
    <property type="project" value="UniProtKB-KW"/>
</dbReference>
<evidence type="ECO:0000256" key="2">
    <source>
        <dbReference type="ARBA" id="ARBA00009533"/>
    </source>
</evidence>
<dbReference type="SUPFAM" id="SSF53383">
    <property type="entry name" value="PLP-dependent transferases"/>
    <property type="match status" value="1"/>
</dbReference>
<dbReference type="GO" id="GO:0008483">
    <property type="term" value="F:transaminase activity"/>
    <property type="evidence" value="ECO:0007669"/>
    <property type="project" value="UniProtKB-KW"/>
</dbReference>
<comment type="similarity">
    <text evidence="2 7">Belongs to the group II decarboxylase family.</text>
</comment>
<proteinExistence type="inferred from homology"/>
<keyword evidence="8" id="KW-0032">Aminotransferase</keyword>
<evidence type="ECO:0000256" key="5">
    <source>
        <dbReference type="ARBA" id="ARBA00023239"/>
    </source>
</evidence>
<dbReference type="PANTHER" id="PTHR11999">
    <property type="entry name" value="GROUP II PYRIDOXAL-5-PHOSPHATE DECARBOXYLASE"/>
    <property type="match status" value="1"/>
</dbReference>
<keyword evidence="9" id="KW-1185">Reference proteome</keyword>
<dbReference type="Proteomes" id="UP000278398">
    <property type="component" value="Unassembled WGS sequence"/>
</dbReference>
<dbReference type="Gene3D" id="3.40.640.10">
    <property type="entry name" value="Type I PLP-dependent aspartate aminotransferase-like (Major domain)"/>
    <property type="match status" value="1"/>
</dbReference>
<evidence type="ECO:0000256" key="4">
    <source>
        <dbReference type="ARBA" id="ARBA00022898"/>
    </source>
</evidence>
<dbReference type="EMBL" id="RWKW01000033">
    <property type="protein sequence ID" value="RST86672.1"/>
    <property type="molecule type" value="Genomic_DNA"/>
</dbReference>
<dbReference type="InterPro" id="IPR010977">
    <property type="entry name" value="Aromatic_deC"/>
</dbReference>
<reference evidence="8 9" key="1">
    <citation type="submission" date="2018-12" db="EMBL/GenBank/DDBJ databases">
        <title>Mesorhizobium carbonis sp. nov., isolated from coal mine water.</title>
        <authorList>
            <person name="Xin W."/>
            <person name="Xu Z."/>
            <person name="Xiang F."/>
            <person name="Zhang J."/>
            <person name="Xi L."/>
            <person name="Liu J."/>
        </authorList>
    </citation>
    <scope>NUCLEOTIDE SEQUENCE [LARGE SCALE GENOMIC DNA]</scope>
    <source>
        <strain evidence="8 9">B2.3</strain>
    </source>
</reference>
<keyword evidence="4 6" id="KW-0663">Pyridoxal phosphate</keyword>
<comment type="caution">
    <text evidence="8">The sequence shown here is derived from an EMBL/GenBank/DDBJ whole genome shotgun (WGS) entry which is preliminary data.</text>
</comment>
<dbReference type="GO" id="GO:0006520">
    <property type="term" value="P:amino acid metabolic process"/>
    <property type="evidence" value="ECO:0007669"/>
    <property type="project" value="InterPro"/>
</dbReference>
<accession>A0A429YYY2</accession>
<dbReference type="AlphaFoldDB" id="A0A429YYY2"/>
<gene>
    <name evidence="8" type="ORF">EJC49_09360</name>
</gene>
<feature type="modified residue" description="N6-(pyridoxal phosphate)lysine" evidence="6">
    <location>
        <position position="295"/>
    </location>
</feature>
<dbReference type="Pfam" id="PF00282">
    <property type="entry name" value="Pyridoxal_deC"/>
    <property type="match status" value="1"/>
</dbReference>
<dbReference type="GO" id="GO:0019752">
    <property type="term" value="P:carboxylic acid metabolic process"/>
    <property type="evidence" value="ECO:0007669"/>
    <property type="project" value="InterPro"/>
</dbReference>
<dbReference type="Gene3D" id="1.20.1340.10">
    <property type="entry name" value="dopa decarboxylase, N-terminal domain"/>
    <property type="match status" value="1"/>
</dbReference>
<keyword evidence="5 7" id="KW-0456">Lyase</keyword>
<evidence type="ECO:0000313" key="8">
    <source>
        <dbReference type="EMBL" id="RST86672.1"/>
    </source>
</evidence>
<dbReference type="InterPro" id="IPR015422">
    <property type="entry name" value="PyrdxlP-dep_Trfase_small"/>
</dbReference>
<dbReference type="GO" id="GO:0005737">
    <property type="term" value="C:cytoplasm"/>
    <property type="evidence" value="ECO:0007669"/>
    <property type="project" value="TreeGrafter"/>
</dbReference>
<keyword evidence="8" id="KW-0808">Transferase</keyword>
<keyword evidence="3" id="KW-0210">Decarboxylase</keyword>
<protein>
    <submittedName>
        <fullName evidence="8">Aspartate aminotransferase family protein</fullName>
    </submittedName>
</protein>
<evidence type="ECO:0000256" key="6">
    <source>
        <dbReference type="PIRSR" id="PIRSR602129-50"/>
    </source>
</evidence>
<dbReference type="OrthoDB" id="9803665at2"/>
<dbReference type="InterPro" id="IPR002129">
    <property type="entry name" value="PyrdxlP-dep_de-COase"/>
</dbReference>
<dbReference type="PRINTS" id="PR00800">
    <property type="entry name" value="YHDCRBOXLASE"/>
</dbReference>
<evidence type="ECO:0000256" key="1">
    <source>
        <dbReference type="ARBA" id="ARBA00001933"/>
    </source>
</evidence>
<dbReference type="Gene3D" id="3.90.1150.10">
    <property type="entry name" value="Aspartate Aminotransferase, domain 1"/>
    <property type="match status" value="1"/>
</dbReference>
<dbReference type="InterPro" id="IPR015424">
    <property type="entry name" value="PyrdxlP-dep_Trfase"/>
</dbReference>
<evidence type="ECO:0000256" key="3">
    <source>
        <dbReference type="ARBA" id="ARBA00022793"/>
    </source>
</evidence>
<evidence type="ECO:0000313" key="9">
    <source>
        <dbReference type="Proteomes" id="UP000278398"/>
    </source>
</evidence>
<comment type="cofactor">
    <cofactor evidence="1 6 7">
        <name>pyridoxal 5'-phosphate</name>
        <dbReference type="ChEBI" id="CHEBI:597326"/>
    </cofactor>
</comment>